<evidence type="ECO:0000313" key="2">
    <source>
        <dbReference type="EMBL" id="CAH0111618.1"/>
    </source>
</evidence>
<evidence type="ECO:0008006" key="4">
    <source>
        <dbReference type="Google" id="ProtNLM"/>
    </source>
</evidence>
<dbReference type="InterPro" id="IPR028994">
    <property type="entry name" value="Integrin_alpha_N"/>
</dbReference>
<dbReference type="AlphaFoldDB" id="A0A8J2S2M4"/>
<proteinExistence type="predicted"/>
<feature type="chain" id="PRO_5035191256" description="VCBS repeat-containing protein" evidence="1">
    <location>
        <begin position="21"/>
        <end position="444"/>
    </location>
</feature>
<feature type="signal peptide" evidence="1">
    <location>
        <begin position="1"/>
        <end position="20"/>
    </location>
</feature>
<dbReference type="PANTHER" id="PTHR35836:SF1">
    <property type="entry name" value="VCBS REPEAT-CONTAINING PROTEIN"/>
    <property type="match status" value="1"/>
</dbReference>
<name>A0A8J2S2M4_9CRUS</name>
<keyword evidence="1" id="KW-0732">Signal</keyword>
<evidence type="ECO:0000313" key="3">
    <source>
        <dbReference type="Proteomes" id="UP000789390"/>
    </source>
</evidence>
<evidence type="ECO:0000256" key="1">
    <source>
        <dbReference type="SAM" id="SignalP"/>
    </source>
</evidence>
<dbReference type="PANTHER" id="PTHR35836">
    <property type="entry name" value="VCBS REPEAT-CONTAINING PROTEIN"/>
    <property type="match status" value="1"/>
</dbReference>
<dbReference type="Proteomes" id="UP000789390">
    <property type="component" value="Unassembled WGS sequence"/>
</dbReference>
<dbReference type="OrthoDB" id="10022113at2759"/>
<dbReference type="EMBL" id="CAKKLH010000314">
    <property type="protein sequence ID" value="CAH0111618.1"/>
    <property type="molecule type" value="Genomic_DNA"/>
</dbReference>
<protein>
    <recommendedName>
        <fullName evidence="4">VCBS repeat-containing protein</fullName>
    </recommendedName>
</protein>
<sequence>MKSHEFLVVLLLLSVNTFKCQVVGQSVPTLPRLIGDISVAAPAFADIHESSDSSLPYAERFTLYLSTFKPFQIKTDPVLYVRSPGRYLYNVTNWPIEILANSAVWPNNPDLLPKSVVPGYEGIVQPSGFLVPGKTKGQLQLYNMNAAIPAETEINIASSDANYSYHRTIWKDMDDDGDLDAVTARFHNTVEEQNFLWLENPGQAVPGWTQHMIYNQGPDVSFRNIQLNSSGLPFDCFIAGELWNKRATLYCIPLDTKSGWNNPENIKMRIIDDTVGQTFDMLLEDFDNDGRIDFLLTSFDDRIGVKSGSVYIYEIPDDVFNGTWVRHVIADSFVPEGSNTMSPGTPQSFYPSAAYAKEILPDGRYHRKWILVSGDDDGKIYVLRPTTDAANDFTPYEKTILIDTNAQTAGKPAIGDLDGDGFTDFIAPGYSSNKLYIFTYAPIL</sequence>
<accession>A0A8J2S2M4</accession>
<dbReference type="SUPFAM" id="SSF69318">
    <property type="entry name" value="Integrin alpha N-terminal domain"/>
    <property type="match status" value="1"/>
</dbReference>
<keyword evidence="3" id="KW-1185">Reference proteome</keyword>
<organism evidence="2 3">
    <name type="scientific">Daphnia galeata</name>
    <dbReference type="NCBI Taxonomy" id="27404"/>
    <lineage>
        <taxon>Eukaryota</taxon>
        <taxon>Metazoa</taxon>
        <taxon>Ecdysozoa</taxon>
        <taxon>Arthropoda</taxon>
        <taxon>Crustacea</taxon>
        <taxon>Branchiopoda</taxon>
        <taxon>Diplostraca</taxon>
        <taxon>Cladocera</taxon>
        <taxon>Anomopoda</taxon>
        <taxon>Daphniidae</taxon>
        <taxon>Daphnia</taxon>
    </lineage>
</organism>
<gene>
    <name evidence="2" type="ORF">DGAL_LOCUS15268</name>
</gene>
<comment type="caution">
    <text evidence="2">The sequence shown here is derived from an EMBL/GenBank/DDBJ whole genome shotgun (WGS) entry which is preliminary data.</text>
</comment>
<reference evidence="2" key="1">
    <citation type="submission" date="2021-11" db="EMBL/GenBank/DDBJ databases">
        <authorList>
            <person name="Schell T."/>
        </authorList>
    </citation>
    <scope>NUCLEOTIDE SEQUENCE</scope>
    <source>
        <strain evidence="2">M5</strain>
    </source>
</reference>